<dbReference type="PATRIC" id="fig|1641812.3.peg.3987"/>
<name>A0A0F6RN77_MICAE</name>
<evidence type="ECO:0000313" key="2">
    <source>
        <dbReference type="Proteomes" id="UP000034103"/>
    </source>
</evidence>
<dbReference type="HOGENOM" id="CLU_2451255_0_0_3"/>
<accession>A0A0F6RN77</accession>
<dbReference type="RefSeq" id="WP_046663200.1">
    <property type="nucleotide sequence ID" value="NZ_CP011304.1"/>
</dbReference>
<organism evidence="1 2">
    <name type="scientific">Microcystis aeruginosa NIES-2549</name>
    <dbReference type="NCBI Taxonomy" id="1641812"/>
    <lineage>
        <taxon>Bacteria</taxon>
        <taxon>Bacillati</taxon>
        <taxon>Cyanobacteriota</taxon>
        <taxon>Cyanophyceae</taxon>
        <taxon>Oscillatoriophycideae</taxon>
        <taxon>Chroococcales</taxon>
        <taxon>Microcystaceae</taxon>
        <taxon>Microcystis</taxon>
    </lineage>
</organism>
<dbReference type="AlphaFoldDB" id="A0A0F6RN77"/>
<protein>
    <submittedName>
        <fullName evidence="1">Uncharacterized protein</fullName>
    </submittedName>
</protein>
<dbReference type="Proteomes" id="UP000034103">
    <property type="component" value="Chromosome"/>
</dbReference>
<proteinExistence type="predicted"/>
<reference evidence="1 2" key="1">
    <citation type="journal article" date="2015" name="Genome Announc.">
        <title>Complete Genome Sequence of Microcystis aeruginosa NIES-2549, a Bloom-Forming Cyanobacterium from Lake Kasumigaura, Japan.</title>
        <authorList>
            <person name="Yamaguchi H."/>
            <person name="Suzuki S."/>
            <person name="Tanabe Y."/>
            <person name="Osana Y."/>
            <person name="Shimura Y."/>
            <person name="Ishida K."/>
            <person name="Kawachi M."/>
        </authorList>
    </citation>
    <scope>NUCLEOTIDE SEQUENCE [LARGE SCALE GENOMIC DNA]</scope>
    <source>
        <strain evidence="1 2">NIES-2549</strain>
    </source>
</reference>
<evidence type="ECO:0000313" key="1">
    <source>
        <dbReference type="EMBL" id="AKE66180.1"/>
    </source>
</evidence>
<dbReference type="EMBL" id="CP011304">
    <property type="protein sequence ID" value="AKE66180.1"/>
    <property type="molecule type" value="Genomic_DNA"/>
</dbReference>
<sequence>MVIINLEFSELTTGKQGIVGGQNFDDFDLDQVAYMSINDIIFSLVQSRINSSAIGSLTASIDVSNSVEAGPGFALSTSSISAVATTPGG</sequence>
<gene>
    <name evidence="1" type="ORF">MYAER_3850</name>
</gene>